<keyword evidence="5" id="KW-0238">DNA-binding</keyword>
<dbReference type="InterPro" id="IPR027417">
    <property type="entry name" value="P-loop_NTPase"/>
</dbReference>
<dbReference type="EMBL" id="SEOQ01000054">
    <property type="protein sequence ID" value="TFY71375.1"/>
    <property type="molecule type" value="Genomic_DNA"/>
</dbReference>
<dbReference type="GO" id="GO:0006260">
    <property type="term" value="P:DNA replication"/>
    <property type="evidence" value="ECO:0007669"/>
    <property type="project" value="UniProtKB-KW"/>
</dbReference>
<dbReference type="GO" id="GO:0003677">
    <property type="term" value="F:DNA binding"/>
    <property type="evidence" value="ECO:0007669"/>
    <property type="project" value="UniProtKB-KW"/>
</dbReference>
<dbReference type="InterPro" id="IPR003593">
    <property type="entry name" value="AAA+_ATPase"/>
</dbReference>
<feature type="compositionally biased region" description="Polar residues" evidence="9">
    <location>
        <begin position="89"/>
        <end position="111"/>
    </location>
</feature>
<dbReference type="GO" id="GO:0005524">
    <property type="term" value="F:ATP binding"/>
    <property type="evidence" value="ECO:0007669"/>
    <property type="project" value="UniProtKB-KW"/>
</dbReference>
<feature type="region of interest" description="Disordered" evidence="9">
    <location>
        <begin position="1"/>
        <end position="115"/>
    </location>
</feature>
<evidence type="ECO:0000313" key="12">
    <source>
        <dbReference type="Proteomes" id="UP000298327"/>
    </source>
</evidence>
<comment type="similarity">
    <text evidence="8">Belongs to the activator 1 small subunits family. CTF18 subfamily.</text>
</comment>
<feature type="compositionally biased region" description="Low complexity" evidence="9">
    <location>
        <begin position="72"/>
        <end position="83"/>
    </location>
</feature>
<evidence type="ECO:0000256" key="1">
    <source>
        <dbReference type="ARBA" id="ARBA00004123"/>
    </source>
</evidence>
<dbReference type="AlphaFoldDB" id="A0A4Y9Z9B8"/>
<dbReference type="SUPFAM" id="SSF52540">
    <property type="entry name" value="P-loop containing nucleoside triphosphate hydrolases"/>
    <property type="match status" value="1"/>
</dbReference>
<organism evidence="11 12">
    <name type="scientific">Dentipellis fragilis</name>
    <dbReference type="NCBI Taxonomy" id="205917"/>
    <lineage>
        <taxon>Eukaryota</taxon>
        <taxon>Fungi</taxon>
        <taxon>Dikarya</taxon>
        <taxon>Basidiomycota</taxon>
        <taxon>Agaricomycotina</taxon>
        <taxon>Agaricomycetes</taxon>
        <taxon>Russulales</taxon>
        <taxon>Hericiaceae</taxon>
        <taxon>Dentipellis</taxon>
    </lineage>
</organism>
<keyword evidence="7" id="KW-0131">Cell cycle</keyword>
<feature type="compositionally biased region" description="Pro residues" evidence="9">
    <location>
        <begin position="794"/>
        <end position="811"/>
    </location>
</feature>
<dbReference type="OrthoDB" id="2195431at2759"/>
<evidence type="ECO:0000256" key="4">
    <source>
        <dbReference type="ARBA" id="ARBA00022840"/>
    </source>
</evidence>
<keyword evidence="4" id="KW-0067">ATP-binding</keyword>
<dbReference type="CDD" id="cd18140">
    <property type="entry name" value="HLD_clamp_RFC"/>
    <property type="match status" value="1"/>
</dbReference>
<comment type="subcellular location">
    <subcellularLocation>
        <location evidence="1">Nucleus</location>
    </subcellularLocation>
</comment>
<dbReference type="InterPro" id="IPR003959">
    <property type="entry name" value="ATPase_AAA_core"/>
</dbReference>
<keyword evidence="2" id="KW-0235">DNA replication</keyword>
<feature type="region of interest" description="Disordered" evidence="9">
    <location>
        <begin position="791"/>
        <end position="825"/>
    </location>
</feature>
<protein>
    <recommendedName>
        <fullName evidence="10">AAA+ ATPase domain-containing protein</fullName>
    </recommendedName>
</protein>
<feature type="region of interest" description="Disordered" evidence="9">
    <location>
        <begin position="930"/>
        <end position="964"/>
    </location>
</feature>
<dbReference type="Gene3D" id="3.40.50.300">
    <property type="entry name" value="P-loop containing nucleotide triphosphate hydrolases"/>
    <property type="match status" value="1"/>
</dbReference>
<keyword evidence="12" id="KW-1185">Reference proteome</keyword>
<feature type="domain" description="AAA+ ATPase" evidence="10">
    <location>
        <begin position="303"/>
        <end position="446"/>
    </location>
</feature>
<keyword evidence="6" id="KW-0539">Nucleus</keyword>
<evidence type="ECO:0000256" key="9">
    <source>
        <dbReference type="SAM" id="MobiDB-lite"/>
    </source>
</evidence>
<dbReference type="InterPro" id="IPR047854">
    <property type="entry name" value="RFC_lid"/>
</dbReference>
<dbReference type="Gene3D" id="1.10.8.60">
    <property type="match status" value="1"/>
</dbReference>
<evidence type="ECO:0000256" key="6">
    <source>
        <dbReference type="ARBA" id="ARBA00023242"/>
    </source>
</evidence>
<dbReference type="SMART" id="SM00382">
    <property type="entry name" value="AAA"/>
    <property type="match status" value="1"/>
</dbReference>
<feature type="compositionally biased region" description="Basic residues" evidence="9">
    <location>
        <begin position="937"/>
        <end position="947"/>
    </location>
</feature>
<name>A0A4Y9Z9B8_9AGAM</name>
<proteinExistence type="inferred from homology"/>
<accession>A0A4Y9Z9B8</accession>
<dbReference type="Pfam" id="PF00004">
    <property type="entry name" value="AAA"/>
    <property type="match status" value="1"/>
</dbReference>
<dbReference type="CDD" id="cd00009">
    <property type="entry name" value="AAA"/>
    <property type="match status" value="1"/>
</dbReference>
<evidence type="ECO:0000256" key="3">
    <source>
        <dbReference type="ARBA" id="ARBA00022741"/>
    </source>
</evidence>
<reference evidence="11 12" key="1">
    <citation type="submission" date="2019-02" db="EMBL/GenBank/DDBJ databases">
        <title>Genome sequencing of the rare red list fungi Dentipellis fragilis.</title>
        <authorList>
            <person name="Buettner E."/>
            <person name="Kellner H."/>
        </authorList>
    </citation>
    <scope>NUCLEOTIDE SEQUENCE [LARGE SCALE GENOMIC DNA]</scope>
    <source>
        <strain evidence="11 12">DSM 105465</strain>
    </source>
</reference>
<evidence type="ECO:0000256" key="5">
    <source>
        <dbReference type="ARBA" id="ARBA00023125"/>
    </source>
</evidence>
<dbReference type="PANTHER" id="PTHR46765:SF1">
    <property type="entry name" value="P-LOOP CONTAINING NUCLEOSIDE TRIPHOSPHATE HYDROLASES SUPERFAMILY PROTEIN"/>
    <property type="match status" value="1"/>
</dbReference>
<feature type="compositionally biased region" description="Polar residues" evidence="9">
    <location>
        <begin position="54"/>
        <end position="64"/>
    </location>
</feature>
<feature type="compositionally biased region" description="Low complexity" evidence="9">
    <location>
        <begin position="17"/>
        <end position="26"/>
    </location>
</feature>
<dbReference type="GO" id="GO:0016887">
    <property type="term" value="F:ATP hydrolysis activity"/>
    <property type="evidence" value="ECO:0007669"/>
    <property type="project" value="InterPro"/>
</dbReference>
<dbReference type="PANTHER" id="PTHR46765">
    <property type="entry name" value="P-LOOP CONTAINING NUCLEOSIDE TRIPHOSPHATE HYDROLASES SUPERFAMILY PROTEIN"/>
    <property type="match status" value="1"/>
</dbReference>
<evidence type="ECO:0000256" key="2">
    <source>
        <dbReference type="ARBA" id="ARBA00022705"/>
    </source>
</evidence>
<dbReference type="Proteomes" id="UP000298327">
    <property type="component" value="Unassembled WGS sequence"/>
</dbReference>
<sequence length="996" mass="108253">MSETDVFRPNGLLGGPSLLQSISQDSSSERGTEPASLFKPNGLLGGTSLLGRSASATDSVSSDFVPNGLLGTSVRPSTPPSSTEAGPSRIQSQTTNENGTAITSLSQSNGPTIGEADISINLSQSQDDELPDISEILRPYPRTTTAASSGDGAFVGAPILLPRSSVRSSTYDGRTVFLKRKPKKLNVPSTSSSSKQSMGNLLGVPLHRLMDELSITAARKISAEDTVSTGADASVVDTDNTLWIDRYRPKRFVDLLGDERLHREVAAWVKEWDYCVFGKRKGKKRAREGEDKFAPEDEYQRPQEKILLMSGPPGLGKTTLAHIVAKHAGYDVFEINASDARSGQIVEDRIRPALESGYAVGSSRPNLIVLDEIDGATGGSDNSSGFIQKLVQLTYERPQKDKRKKKDNKGKRPLLRPIICICNDLYASSLAKLRPVARIVRFTRPADIHIVKRLRDICEYEGLKAEPRALSTLVGIALGDLRGCLNTLQFIKSRNQQVTETLIRAATSGMKEADTSFLTVLNNLFSPMTKKRVKELGLGEEDEARYVDRLSRELDGSGMLDRIATGCFEHYAHTHQHDATFARYLKANEWLVAYDVLSGAMRAEREYALLPYLSYMLVPFYPLFQERGGARVERPKADWEAYTQMRTNEEVYKSLARGVRTGNGRTTGHYRGLVSEPVLHLEFAPFLNRIISPPLRPVNSQVIRPEEKALLKRLVDIMVSLELRFVQEKAEDGQLVYRLDPPIDIFVTYDGKRASDIAVSRYASTPHTLIRTPPTLIYLVSALSSTPVLARPHALPPPPPPPLPPPLPPPASASRHPAGAHACARGRGYSGAHVSPPPIVAMMCAGTDPWRRARTGPMGSRTRTAIRTERGEGGADAGAPAQAREADGAGAGAGAAVVDIADKVRGSFQLTPLAPAVDFFGRPIVVPANGAGASSKSRIKSKGHGKGGKPLSAAGKKQREAEEAAMEMERTYKVSYRFNEGNSAAVRKPVKVASFL</sequence>
<dbReference type="GO" id="GO:0005634">
    <property type="term" value="C:nucleus"/>
    <property type="evidence" value="ECO:0007669"/>
    <property type="project" value="UniProtKB-SubCell"/>
</dbReference>
<evidence type="ECO:0000259" key="10">
    <source>
        <dbReference type="SMART" id="SM00382"/>
    </source>
</evidence>
<evidence type="ECO:0000313" key="11">
    <source>
        <dbReference type="EMBL" id="TFY71375.1"/>
    </source>
</evidence>
<dbReference type="STRING" id="205917.A0A4Y9Z9B8"/>
<evidence type="ECO:0000256" key="8">
    <source>
        <dbReference type="ARBA" id="ARBA00043975"/>
    </source>
</evidence>
<evidence type="ECO:0000256" key="7">
    <source>
        <dbReference type="ARBA" id="ARBA00023306"/>
    </source>
</evidence>
<dbReference type="InterPro" id="IPR053016">
    <property type="entry name" value="CTF18-RFC_complex"/>
</dbReference>
<gene>
    <name evidence="11" type="ORF">EVG20_g1639</name>
</gene>
<keyword evidence="3" id="KW-0547">Nucleotide-binding</keyword>
<comment type="caution">
    <text evidence="11">The sequence shown here is derived from an EMBL/GenBank/DDBJ whole genome shotgun (WGS) entry which is preliminary data.</text>
</comment>